<organism evidence="4 5">
    <name type="scientific">Caligus rogercresseyi</name>
    <name type="common">Sea louse</name>
    <dbReference type="NCBI Taxonomy" id="217165"/>
    <lineage>
        <taxon>Eukaryota</taxon>
        <taxon>Metazoa</taxon>
        <taxon>Ecdysozoa</taxon>
        <taxon>Arthropoda</taxon>
        <taxon>Crustacea</taxon>
        <taxon>Multicrustacea</taxon>
        <taxon>Hexanauplia</taxon>
        <taxon>Copepoda</taxon>
        <taxon>Siphonostomatoida</taxon>
        <taxon>Caligidae</taxon>
        <taxon>Caligus</taxon>
    </lineage>
</organism>
<dbReference type="Gene3D" id="1.10.225.10">
    <property type="entry name" value="Saposin-like"/>
    <property type="match status" value="1"/>
</dbReference>
<dbReference type="SMART" id="SM00741">
    <property type="entry name" value="SapB"/>
    <property type="match status" value="1"/>
</dbReference>
<proteinExistence type="predicted"/>
<gene>
    <name evidence="4" type="ORF">FKW44_006255</name>
</gene>
<dbReference type="AlphaFoldDB" id="A0A7T8QSP5"/>
<protein>
    <submittedName>
        <fullName evidence="4">Antimicrobial peptide NKlysinlike</fullName>
    </submittedName>
</protein>
<accession>A0A7T8QSP5</accession>
<evidence type="ECO:0000256" key="2">
    <source>
        <dbReference type="SAM" id="SignalP"/>
    </source>
</evidence>
<feature type="domain" description="Saposin B-type" evidence="3">
    <location>
        <begin position="26"/>
        <end position="107"/>
    </location>
</feature>
<dbReference type="InterPro" id="IPR008139">
    <property type="entry name" value="SaposinB_dom"/>
</dbReference>
<evidence type="ECO:0000313" key="4">
    <source>
        <dbReference type="EMBL" id="QQP53692.1"/>
    </source>
</evidence>
<evidence type="ECO:0000259" key="3">
    <source>
        <dbReference type="PROSITE" id="PS50015"/>
    </source>
</evidence>
<dbReference type="EMBL" id="CP045893">
    <property type="protein sequence ID" value="QQP53692.1"/>
    <property type="molecule type" value="Genomic_DNA"/>
</dbReference>
<reference evidence="5" key="1">
    <citation type="submission" date="2021-01" db="EMBL/GenBank/DDBJ databases">
        <title>Caligus Genome Assembly.</title>
        <authorList>
            <person name="Gallardo-Escarate C."/>
        </authorList>
    </citation>
    <scope>NUCLEOTIDE SEQUENCE [LARGE SCALE GENOMIC DNA]</scope>
</reference>
<feature type="chain" id="PRO_5031414389" evidence="2">
    <location>
        <begin position="16"/>
        <end position="107"/>
    </location>
</feature>
<dbReference type="InterPro" id="IPR011001">
    <property type="entry name" value="Saposin-like"/>
</dbReference>
<keyword evidence="2" id="KW-0732">Signal</keyword>
<evidence type="ECO:0000313" key="5">
    <source>
        <dbReference type="Proteomes" id="UP000595437"/>
    </source>
</evidence>
<evidence type="ECO:0000256" key="1">
    <source>
        <dbReference type="ARBA" id="ARBA00023157"/>
    </source>
</evidence>
<dbReference type="Proteomes" id="UP000595437">
    <property type="component" value="Chromosome 4"/>
</dbReference>
<feature type="signal peptide" evidence="2">
    <location>
        <begin position="1"/>
        <end position="15"/>
    </location>
</feature>
<sequence length="107" mass="11768">MRFLVLFAVVAMASAATVTKDLMIEKDLKCDICKLVFGKLNDEVLTQDNADEALAKLENVCAQAQEVSSFLGETCTKFVEEVVKPKIDEILANKPEPEAACKELELC</sequence>
<keyword evidence="5" id="KW-1185">Reference proteome</keyword>
<dbReference type="SUPFAM" id="SSF47862">
    <property type="entry name" value="Saposin"/>
    <property type="match status" value="1"/>
</dbReference>
<dbReference type="PROSITE" id="PS50015">
    <property type="entry name" value="SAP_B"/>
    <property type="match status" value="1"/>
</dbReference>
<dbReference type="OrthoDB" id="69496at2759"/>
<keyword evidence="1" id="KW-1015">Disulfide bond</keyword>
<name>A0A7T8QSP5_CALRO</name>